<feature type="domain" description="Calcineurin-like phosphoesterase" evidence="3">
    <location>
        <begin position="139"/>
        <end position="332"/>
    </location>
</feature>
<dbReference type="InterPro" id="IPR029052">
    <property type="entry name" value="Metallo-depent_PP-like"/>
</dbReference>
<accession>A0A5C0VFQ6</accession>
<protein>
    <submittedName>
        <fullName evidence="5">Metallophosphoesterase family protein</fullName>
    </submittedName>
</protein>
<dbReference type="KEGG" id="pej:FYC62_07395"/>
<dbReference type="SUPFAM" id="SSF49363">
    <property type="entry name" value="Purple acid phosphatase, N-terminal domain"/>
    <property type="match status" value="1"/>
</dbReference>
<dbReference type="Pfam" id="PF00149">
    <property type="entry name" value="Metallophos"/>
    <property type="match status" value="1"/>
</dbReference>
<dbReference type="InterPro" id="IPR039331">
    <property type="entry name" value="PAPs-like"/>
</dbReference>
<dbReference type="PANTHER" id="PTHR22953:SF109">
    <property type="entry name" value="PURPLE ACID PHOSPHATASE"/>
    <property type="match status" value="1"/>
</dbReference>
<dbReference type="Gene3D" id="2.60.40.380">
    <property type="entry name" value="Purple acid phosphatase-like, N-terminal"/>
    <property type="match status" value="1"/>
</dbReference>
<evidence type="ECO:0000256" key="2">
    <source>
        <dbReference type="SAM" id="SignalP"/>
    </source>
</evidence>
<evidence type="ECO:0000259" key="3">
    <source>
        <dbReference type="Pfam" id="PF00149"/>
    </source>
</evidence>
<feature type="signal peptide" evidence="2">
    <location>
        <begin position="1"/>
        <end position="23"/>
    </location>
</feature>
<dbReference type="Gene3D" id="3.60.21.10">
    <property type="match status" value="1"/>
</dbReference>
<name>A0A5C0VFQ6_9SPHI</name>
<dbReference type="InterPro" id="IPR004843">
    <property type="entry name" value="Calcineurin-like_PHP"/>
</dbReference>
<dbReference type="InterPro" id="IPR015914">
    <property type="entry name" value="PAPs_N"/>
</dbReference>
<evidence type="ECO:0000256" key="1">
    <source>
        <dbReference type="ARBA" id="ARBA00022729"/>
    </source>
</evidence>
<dbReference type="Proteomes" id="UP000323653">
    <property type="component" value="Chromosome"/>
</dbReference>
<gene>
    <name evidence="5" type="ORF">FYC62_07395</name>
</gene>
<sequence>MIKHLLKVFTFLAFSIFACNLQAQDTKIVAGLLLTWVDDPTSTMVIDIHTPGDYQGKNTLYYKLATDKKWNEFQGESFAYPFSTKKITRFYLKNLTAAGNYEFTFGTDKTVYRFRTMPLNTKKGVTFVAGGDTMHEKAHMDRTNKAVLALNPDFIVLGGDLAYANGLEKNLGRWEQWFQSVQETLIDKDNRVIPIIAGIGNHEVIDGTYKKHPDFKDTNEWRKKIAPYFYTFFAFPGLRGYNVLDFKNYLSLVSLDTDHSNPIKGEQTQWLAQTLSARSKKVDFIFPFYHVPAYPSNRSFSASNSKEIRENFVPLFEKNGVRVAFENHDHTYKRTYPIFENKIDETGKGIVYMGDGAWGVNTRPITKKEWYLKEAQSIRHFIAVTLKNNQASFSMINENGVQFDSYQYKK</sequence>
<feature type="chain" id="PRO_5022710487" evidence="2">
    <location>
        <begin position="24"/>
        <end position="410"/>
    </location>
</feature>
<evidence type="ECO:0000313" key="6">
    <source>
        <dbReference type="Proteomes" id="UP000323653"/>
    </source>
</evidence>
<keyword evidence="1 2" id="KW-0732">Signal</keyword>
<dbReference type="RefSeq" id="WP_149074495.1">
    <property type="nucleotide sequence ID" value="NZ_CP043329.1"/>
</dbReference>
<keyword evidence="6" id="KW-1185">Reference proteome</keyword>
<evidence type="ECO:0000313" key="5">
    <source>
        <dbReference type="EMBL" id="QEK51505.1"/>
    </source>
</evidence>
<dbReference type="PANTHER" id="PTHR22953">
    <property type="entry name" value="ACID PHOSPHATASE RELATED"/>
    <property type="match status" value="1"/>
</dbReference>
<dbReference type="PROSITE" id="PS51257">
    <property type="entry name" value="PROKAR_LIPOPROTEIN"/>
    <property type="match status" value="1"/>
</dbReference>
<evidence type="ECO:0000259" key="4">
    <source>
        <dbReference type="Pfam" id="PF16656"/>
    </source>
</evidence>
<dbReference type="AlphaFoldDB" id="A0A5C0VFQ6"/>
<dbReference type="Pfam" id="PF16656">
    <property type="entry name" value="Pur_ac_phosph_N"/>
    <property type="match status" value="1"/>
</dbReference>
<reference evidence="5 6" key="1">
    <citation type="submission" date="2019-08" db="EMBL/GenBank/DDBJ databases">
        <title>Pedobacter sp. nov., isolated from Han river, South Korea.</title>
        <authorList>
            <person name="Lee D.-H."/>
            <person name="Kim Y.-S."/>
            <person name="Hwang E.-M."/>
            <person name="Le Tran T.C."/>
            <person name="Cha C.-J."/>
        </authorList>
    </citation>
    <scope>NUCLEOTIDE SEQUENCE [LARGE SCALE GENOMIC DNA]</scope>
    <source>
        <strain evidence="5 6">CJ43</strain>
    </source>
</reference>
<dbReference type="SUPFAM" id="SSF56300">
    <property type="entry name" value="Metallo-dependent phosphatases"/>
    <property type="match status" value="1"/>
</dbReference>
<proteinExistence type="predicted"/>
<feature type="domain" description="Purple acid phosphatase N-terminal" evidence="4">
    <location>
        <begin position="33"/>
        <end position="116"/>
    </location>
</feature>
<dbReference type="EMBL" id="CP043329">
    <property type="protein sequence ID" value="QEK51505.1"/>
    <property type="molecule type" value="Genomic_DNA"/>
</dbReference>
<dbReference type="GO" id="GO:0003993">
    <property type="term" value="F:acid phosphatase activity"/>
    <property type="evidence" value="ECO:0007669"/>
    <property type="project" value="InterPro"/>
</dbReference>
<organism evidence="5 6">
    <name type="scientific">Pedobacter aquae</name>
    <dbReference type="NCBI Taxonomy" id="2605747"/>
    <lineage>
        <taxon>Bacteria</taxon>
        <taxon>Pseudomonadati</taxon>
        <taxon>Bacteroidota</taxon>
        <taxon>Sphingobacteriia</taxon>
        <taxon>Sphingobacteriales</taxon>
        <taxon>Sphingobacteriaceae</taxon>
        <taxon>Pedobacter</taxon>
    </lineage>
</organism>
<dbReference type="GO" id="GO:0046872">
    <property type="term" value="F:metal ion binding"/>
    <property type="evidence" value="ECO:0007669"/>
    <property type="project" value="InterPro"/>
</dbReference>
<dbReference type="InterPro" id="IPR008963">
    <property type="entry name" value="Purple_acid_Pase-like_N"/>
</dbReference>